<keyword evidence="2" id="KW-0175">Coiled coil</keyword>
<name>A0AAJ7SBH3_9HYME</name>
<dbReference type="AlphaFoldDB" id="A0AAJ7SBH3"/>
<evidence type="ECO:0000313" key="4">
    <source>
        <dbReference type="Proteomes" id="UP000694925"/>
    </source>
</evidence>
<gene>
    <name evidence="5" type="primary">LOC108630710</name>
</gene>
<dbReference type="Proteomes" id="UP000694925">
    <property type="component" value="Unplaced"/>
</dbReference>
<evidence type="ECO:0000313" key="5">
    <source>
        <dbReference type="RefSeq" id="XP_026674388.1"/>
    </source>
</evidence>
<sequence>MCQFFHVSTEKLSKEFLIRLDRQVYVTPTSYLEMINTFKDLLAKKREEILNAKTRYERGLGQLDETQKQVVVMQETLKSLQPALISATQDVEKMLLEVDKEREEVAEFEKVVKQDEAAAEVSVANSNF</sequence>
<protein>
    <submittedName>
        <fullName evidence="5">Dynein heavy chain 7, axonemal-like</fullName>
    </submittedName>
</protein>
<dbReference type="GeneID" id="108630710"/>
<dbReference type="PANTHER" id="PTHR22878">
    <property type="entry name" value="DYNEIN HEAVY CHAIN 6, AXONEMAL-LIKE-RELATED"/>
    <property type="match status" value="1"/>
</dbReference>
<evidence type="ECO:0000259" key="3">
    <source>
        <dbReference type="Pfam" id="PF12780"/>
    </source>
</evidence>
<accession>A0AAJ7SBH3</accession>
<dbReference type="GO" id="GO:0051959">
    <property type="term" value="F:dynein light intermediate chain binding"/>
    <property type="evidence" value="ECO:0007669"/>
    <property type="project" value="InterPro"/>
</dbReference>
<evidence type="ECO:0000256" key="2">
    <source>
        <dbReference type="SAM" id="Coils"/>
    </source>
</evidence>
<dbReference type="Pfam" id="PF12780">
    <property type="entry name" value="AAA_8"/>
    <property type="match status" value="1"/>
</dbReference>
<dbReference type="InterPro" id="IPR024317">
    <property type="entry name" value="Dynein_heavy_chain_D4_dom"/>
</dbReference>
<dbReference type="Gene3D" id="1.10.287.2610">
    <property type="match status" value="1"/>
</dbReference>
<feature type="domain" description="Dynein heavy chain AAA module D4" evidence="3">
    <location>
        <begin position="1"/>
        <end position="41"/>
    </location>
</feature>
<dbReference type="InterPro" id="IPR026983">
    <property type="entry name" value="DHC"/>
</dbReference>
<dbReference type="KEGG" id="ccal:108630710"/>
<comment type="similarity">
    <text evidence="1">Belongs to the dynein heavy chain family.</text>
</comment>
<dbReference type="GO" id="GO:0030286">
    <property type="term" value="C:dynein complex"/>
    <property type="evidence" value="ECO:0007669"/>
    <property type="project" value="InterPro"/>
</dbReference>
<proteinExistence type="inferred from homology"/>
<reference evidence="5" key="1">
    <citation type="submission" date="2025-08" db="UniProtKB">
        <authorList>
            <consortium name="RefSeq"/>
        </authorList>
    </citation>
    <scope>IDENTIFICATION</scope>
    <source>
        <tissue evidence="5">Whole body</tissue>
    </source>
</reference>
<feature type="coiled-coil region" evidence="2">
    <location>
        <begin position="84"/>
        <end position="118"/>
    </location>
</feature>
<dbReference type="GO" id="GO:0045505">
    <property type="term" value="F:dynein intermediate chain binding"/>
    <property type="evidence" value="ECO:0007669"/>
    <property type="project" value="InterPro"/>
</dbReference>
<dbReference type="RefSeq" id="XP_026674388.1">
    <property type="nucleotide sequence ID" value="XM_026818587.1"/>
</dbReference>
<evidence type="ECO:0000256" key="1">
    <source>
        <dbReference type="ARBA" id="ARBA00008887"/>
    </source>
</evidence>
<dbReference type="PANTHER" id="PTHR22878:SF70">
    <property type="entry name" value="DYNEIN HEAVY CHAIN 2, AXONEMAL"/>
    <property type="match status" value="1"/>
</dbReference>
<organism evidence="4 5">
    <name type="scientific">Ceratina calcarata</name>
    <dbReference type="NCBI Taxonomy" id="156304"/>
    <lineage>
        <taxon>Eukaryota</taxon>
        <taxon>Metazoa</taxon>
        <taxon>Ecdysozoa</taxon>
        <taxon>Arthropoda</taxon>
        <taxon>Hexapoda</taxon>
        <taxon>Insecta</taxon>
        <taxon>Pterygota</taxon>
        <taxon>Neoptera</taxon>
        <taxon>Endopterygota</taxon>
        <taxon>Hymenoptera</taxon>
        <taxon>Apocrita</taxon>
        <taxon>Aculeata</taxon>
        <taxon>Apoidea</taxon>
        <taxon>Anthophila</taxon>
        <taxon>Apidae</taxon>
        <taxon>Ceratina</taxon>
        <taxon>Zadontomerus</taxon>
    </lineage>
</organism>
<dbReference type="GO" id="GO:0007018">
    <property type="term" value="P:microtubule-based movement"/>
    <property type="evidence" value="ECO:0007669"/>
    <property type="project" value="InterPro"/>
</dbReference>
<keyword evidence="4" id="KW-1185">Reference proteome</keyword>